<feature type="transmembrane region" description="Helical" evidence="1">
    <location>
        <begin position="122"/>
        <end position="143"/>
    </location>
</feature>
<keyword evidence="1" id="KW-0812">Transmembrane</keyword>
<reference evidence="2" key="2">
    <citation type="submission" date="2020-02" db="EMBL/GenBank/DDBJ databases">
        <authorList>
            <consortium name="NCBI Pathogen Detection Project"/>
        </authorList>
    </citation>
    <scope>NUCLEOTIDE SEQUENCE</scope>
    <source>
        <strain evidence="2">MA.NL_D14</strain>
    </source>
</reference>
<accession>A0A750II83</accession>
<evidence type="ECO:0000256" key="1">
    <source>
        <dbReference type="SAM" id="Phobius"/>
    </source>
</evidence>
<keyword evidence="1" id="KW-0472">Membrane</keyword>
<keyword evidence="1" id="KW-1133">Transmembrane helix</keyword>
<dbReference type="EMBL" id="DAAVPV010000008">
    <property type="protein sequence ID" value="HAF6292509.1"/>
    <property type="molecule type" value="Genomic_DNA"/>
</dbReference>
<comment type="caution">
    <text evidence="2">The sequence shown here is derived from an EMBL/GenBank/DDBJ whole genome shotgun (WGS) entry which is preliminary data.</text>
</comment>
<dbReference type="AlphaFoldDB" id="A0A750II83"/>
<sequence length="163" mass="17912">MSDDSNTITSSDSYIKSTGIRCVNAMCALSFWREFIAYFILGSMGLWLPPFLGASGANAVFDPMNVLTFGLVTLFIILEARLFMDKNDDAKSPGVTKLIVLLGVILLCIGYVKGVVTNGTPLFWGMGWVHISLFFTMLVWLLNHVNTSRYDPKGINEMLGGSV</sequence>
<organism evidence="2">
    <name type="scientific">Salmonella enterica</name>
    <name type="common">Salmonella choleraesuis</name>
    <dbReference type="NCBI Taxonomy" id="28901"/>
    <lineage>
        <taxon>Bacteria</taxon>
        <taxon>Pseudomonadati</taxon>
        <taxon>Pseudomonadota</taxon>
        <taxon>Gammaproteobacteria</taxon>
        <taxon>Enterobacterales</taxon>
        <taxon>Enterobacteriaceae</taxon>
        <taxon>Salmonella</taxon>
    </lineage>
</organism>
<protein>
    <submittedName>
        <fullName evidence="2">Uncharacterized protein</fullName>
    </submittedName>
</protein>
<feature type="transmembrane region" description="Helical" evidence="1">
    <location>
        <begin position="64"/>
        <end position="83"/>
    </location>
</feature>
<feature type="transmembrane region" description="Helical" evidence="1">
    <location>
        <begin position="95"/>
        <end position="116"/>
    </location>
</feature>
<evidence type="ECO:0000313" key="2">
    <source>
        <dbReference type="EMBL" id="HAF6292509.1"/>
    </source>
</evidence>
<dbReference type="RefSeq" id="WP_024156433.1">
    <property type="nucleotide sequence ID" value="NZ_MXQO01000097.1"/>
</dbReference>
<reference evidence="2" key="1">
    <citation type="journal article" date="2018" name="Genome Biol.">
        <title>SKESA: strategic k-mer extension for scrupulous assemblies.</title>
        <authorList>
            <person name="Souvorov A."/>
            <person name="Agarwala R."/>
            <person name="Lipman D.J."/>
        </authorList>
    </citation>
    <scope>NUCLEOTIDE SEQUENCE</scope>
    <source>
        <strain evidence="2">MA.NL_D14</strain>
    </source>
</reference>
<gene>
    <name evidence="2" type="ORF">G8M23_003194</name>
</gene>
<proteinExistence type="predicted"/>
<feature type="transmembrane region" description="Helical" evidence="1">
    <location>
        <begin position="35"/>
        <end position="52"/>
    </location>
</feature>
<name>A0A750II83_SALER</name>